<evidence type="ECO:0000256" key="3">
    <source>
        <dbReference type="ARBA" id="ARBA00022692"/>
    </source>
</evidence>
<comment type="similarity">
    <text evidence="2 6">Belongs to the peroxisomal membrane protein PXMP2/4 family.</text>
</comment>
<dbReference type="GO" id="GO:0005778">
    <property type="term" value="C:peroxisomal membrane"/>
    <property type="evidence" value="ECO:0007669"/>
    <property type="project" value="TreeGrafter"/>
</dbReference>
<dbReference type="PANTHER" id="PTHR11266:SF80">
    <property type="entry name" value="PEROXISOMAL MEMBRANE PROTEIN 2"/>
    <property type="match status" value="1"/>
</dbReference>
<organism evidence="9 11">
    <name type="scientific">Aureobasidium pullulans</name>
    <name type="common">Black yeast</name>
    <name type="synonym">Pullularia pullulans</name>
    <dbReference type="NCBI Taxonomy" id="5580"/>
    <lineage>
        <taxon>Eukaryota</taxon>
        <taxon>Fungi</taxon>
        <taxon>Dikarya</taxon>
        <taxon>Ascomycota</taxon>
        <taxon>Pezizomycotina</taxon>
        <taxon>Dothideomycetes</taxon>
        <taxon>Dothideomycetidae</taxon>
        <taxon>Dothideales</taxon>
        <taxon>Saccotheciaceae</taxon>
        <taxon>Aureobasidium</taxon>
    </lineage>
</organism>
<keyword evidence="3 6" id="KW-0812">Transmembrane</keyword>
<evidence type="ECO:0000256" key="4">
    <source>
        <dbReference type="ARBA" id="ARBA00022989"/>
    </source>
</evidence>
<reference evidence="10 11" key="1">
    <citation type="submission" date="2018-10" db="EMBL/GenBank/DDBJ databases">
        <title>Fifty Aureobasidium pullulans genomes reveal a recombining polyextremotolerant generalist.</title>
        <authorList>
            <person name="Gostincar C."/>
            <person name="Turk M."/>
            <person name="Zajc J."/>
            <person name="Gunde-Cimerman N."/>
        </authorList>
    </citation>
    <scope>NUCLEOTIDE SEQUENCE [LARGE SCALE GENOMIC DNA]</scope>
    <source>
        <strain evidence="9 11">EXF-3519</strain>
        <strain evidence="8 10">EXF-4256</strain>
    </source>
</reference>
<comment type="subcellular location">
    <subcellularLocation>
        <location evidence="1">Membrane</location>
        <topology evidence="1">Multi-pass membrane protein</topology>
    </subcellularLocation>
</comment>
<dbReference type="PANTHER" id="PTHR11266">
    <property type="entry name" value="PEROXISOMAL MEMBRANE PROTEIN 2, PXMP2 MPV17"/>
    <property type="match status" value="1"/>
</dbReference>
<dbReference type="EMBL" id="QZBJ01000040">
    <property type="protein sequence ID" value="THY73043.1"/>
    <property type="molecule type" value="Genomic_DNA"/>
</dbReference>
<evidence type="ECO:0000313" key="8">
    <source>
        <dbReference type="EMBL" id="THY73043.1"/>
    </source>
</evidence>
<dbReference type="Pfam" id="PF04117">
    <property type="entry name" value="Mpv17_PMP22"/>
    <property type="match status" value="1"/>
</dbReference>
<dbReference type="EMBL" id="QZBS01000005">
    <property type="protein sequence ID" value="THZ79362.1"/>
    <property type="molecule type" value="Genomic_DNA"/>
</dbReference>
<dbReference type="Proteomes" id="UP000309734">
    <property type="component" value="Unassembled WGS sequence"/>
</dbReference>
<dbReference type="AlphaFoldDB" id="A0A4S9HTV6"/>
<dbReference type="Proteomes" id="UP000305064">
    <property type="component" value="Unassembled WGS sequence"/>
</dbReference>
<evidence type="ECO:0000256" key="6">
    <source>
        <dbReference type="RuleBase" id="RU363053"/>
    </source>
</evidence>
<proteinExistence type="inferred from homology"/>
<evidence type="ECO:0000256" key="5">
    <source>
        <dbReference type="ARBA" id="ARBA00023136"/>
    </source>
</evidence>
<name>A0A4S9HTV6_AURPU</name>
<gene>
    <name evidence="9" type="ORF">D6C85_00521</name>
    <name evidence="8" type="ORF">D6C94_06197</name>
</gene>
<feature type="transmembrane region" description="Helical" evidence="6">
    <location>
        <begin position="291"/>
        <end position="310"/>
    </location>
</feature>
<feature type="compositionally biased region" description="Basic and acidic residues" evidence="7">
    <location>
        <begin position="144"/>
        <end position="159"/>
    </location>
</feature>
<evidence type="ECO:0000313" key="11">
    <source>
        <dbReference type="Proteomes" id="UP000309734"/>
    </source>
</evidence>
<evidence type="ECO:0000256" key="2">
    <source>
        <dbReference type="ARBA" id="ARBA00006824"/>
    </source>
</evidence>
<feature type="transmembrane region" description="Helical" evidence="6">
    <location>
        <begin position="263"/>
        <end position="285"/>
    </location>
</feature>
<dbReference type="OrthoDB" id="10267969at2759"/>
<dbReference type="InterPro" id="IPR007248">
    <property type="entry name" value="Mpv17_PMP22"/>
</dbReference>
<evidence type="ECO:0000313" key="9">
    <source>
        <dbReference type="EMBL" id="THZ79362.1"/>
    </source>
</evidence>
<feature type="compositionally biased region" description="Polar residues" evidence="7">
    <location>
        <begin position="183"/>
        <end position="192"/>
    </location>
</feature>
<protein>
    <submittedName>
        <fullName evidence="9">MFS general substrate transporter</fullName>
    </submittedName>
</protein>
<accession>A0A4S9HTV6</accession>
<sequence length="313" mass="33276">MDPVVSATIQAAVLSAISNILAQLISCHREGVRLEPITLVIDANIDLQHGYTIDTTPLVISVVYALLSCPPNYLWQSWMESKFPGYTSPDDAGTVASITQQPQVKAALDAAGPTLQRIEETTTPALQKASAAASAATTALADNDTVKSARRRASEGVDTVRAKTQELEARAGINHSPMAKSPARSQTFSTSDGQTIEKKVDGAFAQPPPASAPKVLSVKNTAIKFALDQTFGAAINNALYILGIAFLQGQSADAAFSALRTDFLPLLFAGQKLWPLVSIISFTLVPLEYRTIFGGAIGIFWGVYLNLMAIGKK</sequence>
<keyword evidence="5 6" id="KW-0472">Membrane</keyword>
<evidence type="ECO:0000256" key="7">
    <source>
        <dbReference type="SAM" id="MobiDB-lite"/>
    </source>
</evidence>
<feature type="region of interest" description="Disordered" evidence="7">
    <location>
        <begin position="172"/>
        <end position="192"/>
    </location>
</feature>
<keyword evidence="4 6" id="KW-1133">Transmembrane helix</keyword>
<comment type="caution">
    <text evidence="9">The sequence shown here is derived from an EMBL/GenBank/DDBJ whole genome shotgun (WGS) entry which is preliminary data.</text>
</comment>
<evidence type="ECO:0000313" key="10">
    <source>
        <dbReference type="Proteomes" id="UP000305064"/>
    </source>
</evidence>
<evidence type="ECO:0000256" key="1">
    <source>
        <dbReference type="ARBA" id="ARBA00004141"/>
    </source>
</evidence>
<feature type="region of interest" description="Disordered" evidence="7">
    <location>
        <begin position="140"/>
        <end position="159"/>
    </location>
</feature>